<evidence type="ECO:0000259" key="2">
    <source>
        <dbReference type="Pfam" id="PF07662"/>
    </source>
</evidence>
<dbReference type="HOGENOM" id="CLU_016813_4_1_1"/>
<sequence length="324" mass="34759">MLLRWSAGQSFVQCLSSKVLQFITYTDSGSMAVFGYLATGALEFENTEMQAEKQMAVLAFKVEAPLCVKPYLNLLTKAEMQSIMTSGFATMSGTVFAAYAAMGANSTHLIVASVLSSPSALAYSKLVYPETEKSKTTSVDIAKLEWTSEQSAVEAILNGIKAGLQIYISILANLICVVTTTKIANILLQSLGSLIGLDMLTFQFLLSYMFSPLALLMGVEWNECTAIGEILGIKTVVNGFVAFVKLITLRENAELSYRSEMIATYALCSFANIVSMGVMLGGLAIVVPTRLSEISSMIVRSLFAGLAASFITACVAGKFILSAF</sequence>
<dbReference type="EMBL" id="JH431724">
    <property type="status" value="NOT_ANNOTATED_CDS"/>
    <property type="molecule type" value="Genomic_DNA"/>
</dbReference>
<reference evidence="3" key="2">
    <citation type="submission" date="2015-02" db="UniProtKB">
        <authorList>
            <consortium name="EnsemblMetazoa"/>
        </authorList>
    </citation>
    <scope>IDENTIFICATION</scope>
</reference>
<name>T1IZU0_STRMM</name>
<dbReference type="GO" id="GO:0005886">
    <property type="term" value="C:plasma membrane"/>
    <property type="evidence" value="ECO:0007669"/>
    <property type="project" value="TreeGrafter"/>
</dbReference>
<feature type="transmembrane region" description="Helical" evidence="1">
    <location>
        <begin position="298"/>
        <end position="321"/>
    </location>
</feature>
<protein>
    <recommendedName>
        <fullName evidence="2">Concentrative nucleoside transporter C-terminal domain-containing protein</fullName>
    </recommendedName>
</protein>
<keyword evidence="4" id="KW-1185">Reference proteome</keyword>
<dbReference type="PANTHER" id="PTHR10590:SF4">
    <property type="entry name" value="SOLUTE CARRIER FAMILY 28 MEMBER 3"/>
    <property type="match status" value="1"/>
</dbReference>
<keyword evidence="1" id="KW-1133">Transmembrane helix</keyword>
<accession>T1IZU0</accession>
<dbReference type="PhylomeDB" id="T1IZU0"/>
<reference evidence="4" key="1">
    <citation type="submission" date="2011-05" db="EMBL/GenBank/DDBJ databases">
        <authorList>
            <person name="Richards S.R."/>
            <person name="Qu J."/>
            <person name="Jiang H."/>
            <person name="Jhangiani S.N."/>
            <person name="Agravi P."/>
            <person name="Goodspeed R."/>
            <person name="Gross S."/>
            <person name="Mandapat C."/>
            <person name="Jackson L."/>
            <person name="Mathew T."/>
            <person name="Pu L."/>
            <person name="Thornton R."/>
            <person name="Saada N."/>
            <person name="Wilczek-Boney K.B."/>
            <person name="Lee S."/>
            <person name="Kovar C."/>
            <person name="Wu Y."/>
            <person name="Scherer S.E."/>
            <person name="Worley K.C."/>
            <person name="Muzny D.M."/>
            <person name="Gibbs R."/>
        </authorList>
    </citation>
    <scope>NUCLEOTIDE SEQUENCE</scope>
    <source>
        <strain evidence="4">Brora</strain>
    </source>
</reference>
<keyword evidence="1" id="KW-0472">Membrane</keyword>
<feature type="domain" description="Concentrative nucleoside transporter C-terminal" evidence="2">
    <location>
        <begin position="108"/>
        <end position="317"/>
    </location>
</feature>
<dbReference type="STRING" id="126957.T1IZU0"/>
<dbReference type="AlphaFoldDB" id="T1IZU0"/>
<feature type="transmembrane region" description="Helical" evidence="1">
    <location>
        <begin position="200"/>
        <end position="219"/>
    </location>
</feature>
<dbReference type="PANTHER" id="PTHR10590">
    <property type="entry name" value="SODIUM/NUCLEOSIDE COTRANSPORTER"/>
    <property type="match status" value="1"/>
</dbReference>
<evidence type="ECO:0000256" key="1">
    <source>
        <dbReference type="SAM" id="Phobius"/>
    </source>
</evidence>
<dbReference type="eggNOG" id="KOG3747">
    <property type="taxonomic scope" value="Eukaryota"/>
</dbReference>
<organism evidence="3 4">
    <name type="scientific">Strigamia maritima</name>
    <name type="common">European centipede</name>
    <name type="synonym">Geophilus maritimus</name>
    <dbReference type="NCBI Taxonomy" id="126957"/>
    <lineage>
        <taxon>Eukaryota</taxon>
        <taxon>Metazoa</taxon>
        <taxon>Ecdysozoa</taxon>
        <taxon>Arthropoda</taxon>
        <taxon>Myriapoda</taxon>
        <taxon>Chilopoda</taxon>
        <taxon>Pleurostigmophora</taxon>
        <taxon>Geophilomorpha</taxon>
        <taxon>Linotaeniidae</taxon>
        <taxon>Strigamia</taxon>
    </lineage>
</organism>
<keyword evidence="1" id="KW-0812">Transmembrane</keyword>
<feature type="transmembrane region" description="Helical" evidence="1">
    <location>
        <begin position="231"/>
        <end position="250"/>
    </location>
</feature>
<feature type="transmembrane region" description="Helical" evidence="1">
    <location>
        <begin position="166"/>
        <end position="188"/>
    </location>
</feature>
<feature type="transmembrane region" description="Helical" evidence="1">
    <location>
        <begin position="262"/>
        <end position="286"/>
    </location>
</feature>
<dbReference type="Proteomes" id="UP000014500">
    <property type="component" value="Unassembled WGS sequence"/>
</dbReference>
<dbReference type="GO" id="GO:0005415">
    <property type="term" value="F:nucleoside:sodium symporter activity"/>
    <property type="evidence" value="ECO:0007669"/>
    <property type="project" value="TreeGrafter"/>
</dbReference>
<dbReference type="Pfam" id="PF07662">
    <property type="entry name" value="Nucleos_tra2_C"/>
    <property type="match status" value="1"/>
</dbReference>
<dbReference type="EnsemblMetazoa" id="SMAR006776-RA">
    <property type="protein sequence ID" value="SMAR006776-PA"/>
    <property type="gene ID" value="SMAR006776"/>
</dbReference>
<evidence type="ECO:0000313" key="4">
    <source>
        <dbReference type="Proteomes" id="UP000014500"/>
    </source>
</evidence>
<dbReference type="InterPro" id="IPR011657">
    <property type="entry name" value="CNT_C_dom"/>
</dbReference>
<proteinExistence type="predicted"/>
<evidence type="ECO:0000313" key="3">
    <source>
        <dbReference type="EnsemblMetazoa" id="SMAR006776-PA"/>
    </source>
</evidence>
<dbReference type="InterPro" id="IPR008276">
    <property type="entry name" value="C_nuclsd_transpt"/>
</dbReference>
<dbReference type="OMA" id="MINANCC"/>